<accession>A0A1W2TWE8</accession>
<proteinExistence type="predicted"/>
<dbReference type="InterPro" id="IPR041698">
    <property type="entry name" value="Methyltransf_25"/>
</dbReference>
<keyword evidence="2" id="KW-0808">Transferase</keyword>
<dbReference type="OrthoDB" id="6329284at2759"/>
<protein>
    <submittedName>
        <fullName evidence="2">Putative methyltransferase type 11</fullName>
    </submittedName>
</protein>
<dbReference type="Proteomes" id="UP000054516">
    <property type="component" value="Unassembled WGS sequence"/>
</dbReference>
<dbReference type="CDD" id="cd02440">
    <property type="entry name" value="AdoMet_MTases"/>
    <property type="match status" value="1"/>
</dbReference>
<dbReference type="Pfam" id="PF13649">
    <property type="entry name" value="Methyltransf_25"/>
    <property type="match status" value="1"/>
</dbReference>
<name>A0A1W2TWE8_ROSNE</name>
<dbReference type="STRING" id="77044.A0A1W2TWE8"/>
<evidence type="ECO:0000259" key="1">
    <source>
        <dbReference type="Pfam" id="PF13649"/>
    </source>
</evidence>
<organism evidence="2">
    <name type="scientific">Rosellinia necatrix</name>
    <name type="common">White root-rot fungus</name>
    <dbReference type="NCBI Taxonomy" id="77044"/>
    <lineage>
        <taxon>Eukaryota</taxon>
        <taxon>Fungi</taxon>
        <taxon>Dikarya</taxon>
        <taxon>Ascomycota</taxon>
        <taxon>Pezizomycotina</taxon>
        <taxon>Sordariomycetes</taxon>
        <taxon>Xylariomycetidae</taxon>
        <taxon>Xylariales</taxon>
        <taxon>Xylariaceae</taxon>
        <taxon>Rosellinia</taxon>
    </lineage>
</organism>
<dbReference type="AlphaFoldDB" id="A0A1W2TWE8"/>
<dbReference type="InterPro" id="IPR029063">
    <property type="entry name" value="SAM-dependent_MTases_sf"/>
</dbReference>
<feature type="domain" description="Methyltransferase" evidence="1">
    <location>
        <begin position="56"/>
        <end position="110"/>
    </location>
</feature>
<dbReference type="SUPFAM" id="SSF53335">
    <property type="entry name" value="S-adenosyl-L-methionine-dependent methyltransferases"/>
    <property type="match status" value="1"/>
</dbReference>
<dbReference type="Gene3D" id="3.40.50.150">
    <property type="entry name" value="Vaccinia Virus protein VP39"/>
    <property type="match status" value="1"/>
</dbReference>
<dbReference type="GO" id="GO:0032259">
    <property type="term" value="P:methylation"/>
    <property type="evidence" value="ECO:0007669"/>
    <property type="project" value="UniProtKB-KW"/>
</dbReference>
<reference evidence="2" key="1">
    <citation type="submission" date="2016-03" db="EMBL/GenBank/DDBJ databases">
        <title>Draft genome sequence of Rosellinia necatrix.</title>
        <authorList>
            <person name="Kanematsu S."/>
        </authorList>
    </citation>
    <scope>NUCLEOTIDE SEQUENCE [LARGE SCALE GENOMIC DNA]</scope>
    <source>
        <strain evidence="2">W97</strain>
    </source>
</reference>
<keyword evidence="2" id="KW-0489">Methyltransferase</keyword>
<sequence>MADTAITPQLHGDNLATWDNIAGYWDQILGNGNDMYHECLLPTVRELGDPQAGERILDLGTGSGVIAAMLTASGAHVTAVDGSKSMLAKAESRANEAGLAMTFEVVNLLDNDSLNAFIQRHSK</sequence>
<gene>
    <name evidence="2" type="ORF">SAMD00023353_9900090</name>
</gene>
<dbReference type="GO" id="GO:0008168">
    <property type="term" value="F:methyltransferase activity"/>
    <property type="evidence" value="ECO:0007669"/>
    <property type="project" value="UniProtKB-KW"/>
</dbReference>
<evidence type="ECO:0000313" key="2">
    <source>
        <dbReference type="EMBL" id="GAP92997.1"/>
    </source>
</evidence>
<keyword evidence="3" id="KW-1185">Reference proteome</keyword>
<evidence type="ECO:0000313" key="3">
    <source>
        <dbReference type="Proteomes" id="UP000054516"/>
    </source>
</evidence>
<dbReference type="EMBL" id="DF977544">
    <property type="protein sequence ID" value="GAP92997.1"/>
    <property type="molecule type" value="Genomic_DNA"/>
</dbReference>